<evidence type="ECO:0000313" key="3">
    <source>
        <dbReference type="Proteomes" id="UP000011910"/>
    </source>
</evidence>
<feature type="chain" id="PRO_5004081872" evidence="1">
    <location>
        <begin position="24"/>
        <end position="153"/>
    </location>
</feature>
<dbReference type="PROSITE" id="PS51257">
    <property type="entry name" value="PROKAR_LIPOPROTEIN"/>
    <property type="match status" value="1"/>
</dbReference>
<accession>M7NBR3</accession>
<name>M7NBR3_9BACT</name>
<reference evidence="2 3" key="1">
    <citation type="journal article" date="2013" name="Genome Announc.">
        <title>Draft Genome Sequence of Cesiribacter andamanensis Strain AMV16T, Isolated from a Soil Sample from a Mud Volcano in the Andaman Islands, India.</title>
        <authorList>
            <person name="Shivaji S."/>
            <person name="Ara S."/>
            <person name="Begum Z."/>
            <person name="Srinivas T.N."/>
            <person name="Singh A."/>
            <person name="Kumar Pinnaka A."/>
        </authorList>
    </citation>
    <scope>NUCLEOTIDE SEQUENCE [LARGE SCALE GENOMIC DNA]</scope>
    <source>
        <strain evidence="2 3">AMV16</strain>
    </source>
</reference>
<comment type="caution">
    <text evidence="2">The sequence shown here is derived from an EMBL/GenBank/DDBJ whole genome shotgun (WGS) entry which is preliminary data.</text>
</comment>
<dbReference type="AlphaFoldDB" id="M7NBR3"/>
<dbReference type="RefSeq" id="WP_009193641.1">
    <property type="nucleotide sequence ID" value="NZ_AODQ01000003.1"/>
</dbReference>
<dbReference type="EMBL" id="AODQ01000003">
    <property type="protein sequence ID" value="EMR04626.1"/>
    <property type="molecule type" value="Genomic_DNA"/>
</dbReference>
<sequence>MKRFLHPLTLLLLIFLTASCSRDKDPVVPAYTLSSHQGLIIQLEWTTGGSASQALYETDLDLYLDLGSTPIAASESLRQFEEVHLRDVYRDGTYDIYIGAIDVSRTTDYELNIFAPNGSTIHRFTGYFNRGEQGEVHYLRIRKQGPYYTLIDL</sequence>
<evidence type="ECO:0000313" key="2">
    <source>
        <dbReference type="EMBL" id="EMR04626.1"/>
    </source>
</evidence>
<keyword evidence="1" id="KW-0732">Signal</keyword>
<protein>
    <submittedName>
        <fullName evidence="2">Uncharacterized protein</fullName>
    </submittedName>
</protein>
<dbReference type="OrthoDB" id="986449at2"/>
<dbReference type="Proteomes" id="UP000011910">
    <property type="component" value="Unassembled WGS sequence"/>
</dbReference>
<organism evidence="2 3">
    <name type="scientific">Cesiribacter andamanensis AMV16</name>
    <dbReference type="NCBI Taxonomy" id="1279009"/>
    <lineage>
        <taxon>Bacteria</taxon>
        <taxon>Pseudomonadati</taxon>
        <taxon>Bacteroidota</taxon>
        <taxon>Cytophagia</taxon>
        <taxon>Cytophagales</taxon>
        <taxon>Cesiribacteraceae</taxon>
        <taxon>Cesiribacter</taxon>
    </lineage>
</organism>
<proteinExistence type="predicted"/>
<gene>
    <name evidence="2" type="ORF">ADICEAN_00228</name>
</gene>
<keyword evidence="3" id="KW-1185">Reference proteome</keyword>
<evidence type="ECO:0000256" key="1">
    <source>
        <dbReference type="SAM" id="SignalP"/>
    </source>
</evidence>
<feature type="signal peptide" evidence="1">
    <location>
        <begin position="1"/>
        <end position="23"/>
    </location>
</feature>